<feature type="domain" description="DUF1570" evidence="2">
    <location>
        <begin position="224"/>
        <end position="349"/>
    </location>
</feature>
<dbReference type="AlphaFoldDB" id="A0A518K2Z8"/>
<evidence type="ECO:0000259" key="2">
    <source>
        <dbReference type="Pfam" id="PF07607"/>
    </source>
</evidence>
<keyword evidence="4" id="KW-1185">Reference proteome</keyword>
<evidence type="ECO:0000313" key="3">
    <source>
        <dbReference type="EMBL" id="QDV72125.1"/>
    </source>
</evidence>
<reference evidence="3 4" key="1">
    <citation type="submission" date="2019-02" db="EMBL/GenBank/DDBJ databases">
        <title>Deep-cultivation of Planctomycetes and their phenomic and genomic characterization uncovers novel biology.</title>
        <authorList>
            <person name="Wiegand S."/>
            <person name="Jogler M."/>
            <person name="Boedeker C."/>
            <person name="Pinto D."/>
            <person name="Vollmers J."/>
            <person name="Rivas-Marin E."/>
            <person name="Kohn T."/>
            <person name="Peeters S.H."/>
            <person name="Heuer A."/>
            <person name="Rast P."/>
            <person name="Oberbeckmann S."/>
            <person name="Bunk B."/>
            <person name="Jeske O."/>
            <person name="Meyerdierks A."/>
            <person name="Storesund J.E."/>
            <person name="Kallscheuer N."/>
            <person name="Luecker S."/>
            <person name="Lage O.M."/>
            <person name="Pohl T."/>
            <person name="Merkel B.J."/>
            <person name="Hornburger P."/>
            <person name="Mueller R.-W."/>
            <person name="Bruemmer F."/>
            <person name="Labrenz M."/>
            <person name="Spormann A.M."/>
            <person name="Op den Camp H."/>
            <person name="Overmann J."/>
            <person name="Amann R."/>
            <person name="Jetten M.S.M."/>
            <person name="Mascher T."/>
            <person name="Medema M.H."/>
            <person name="Devos D.P."/>
            <person name="Kaster A.-K."/>
            <person name="Ovreas L."/>
            <person name="Rohde M."/>
            <person name="Galperin M.Y."/>
            <person name="Jogler C."/>
        </authorList>
    </citation>
    <scope>NUCLEOTIDE SEQUENCE [LARGE SCALE GENOMIC DNA]</scope>
    <source>
        <strain evidence="3 4">Spa11</strain>
    </source>
</reference>
<dbReference type="Proteomes" id="UP000316426">
    <property type="component" value="Chromosome"/>
</dbReference>
<keyword evidence="1" id="KW-0732">Signal</keyword>
<accession>A0A518K2Z8</accession>
<evidence type="ECO:0000313" key="4">
    <source>
        <dbReference type="Proteomes" id="UP000316426"/>
    </source>
</evidence>
<dbReference type="RefSeq" id="WP_145105830.1">
    <property type="nucleotide sequence ID" value="NZ_CP036349.1"/>
</dbReference>
<feature type="signal peptide" evidence="1">
    <location>
        <begin position="1"/>
        <end position="20"/>
    </location>
</feature>
<protein>
    <recommendedName>
        <fullName evidence="2">DUF1570 domain-containing protein</fullName>
    </recommendedName>
</protein>
<dbReference type="EMBL" id="CP036349">
    <property type="protein sequence ID" value="QDV72125.1"/>
    <property type="molecule type" value="Genomic_DNA"/>
</dbReference>
<dbReference type="Pfam" id="PF07607">
    <property type="entry name" value="DUF1570"/>
    <property type="match status" value="1"/>
</dbReference>
<gene>
    <name evidence="3" type="ORF">Spa11_02960</name>
</gene>
<feature type="chain" id="PRO_5021697348" description="DUF1570 domain-containing protein" evidence="1">
    <location>
        <begin position="21"/>
        <end position="389"/>
    </location>
</feature>
<sequence precursor="true">MPRPLFVAVLLLGIAPLAGAMDTLTFRYRPYPDADAVTATATGRVLMKDSSGNCFFESVDGARRLIAADDVLSASSDDAPFAPATADELGERLLADLPAGFRLHPTKHYVIAYDTSREYAEWSSSLLEGLQKALVRYWKRAGIELEEPEFPLPIVIHSTAAAYNAASRAEGVPAGAVGYYHMTTNRVRMYDITGAQQLRAGGMRSGSRREITRMLSLPAAEPLVATIVHEATHQVCFNTGLMQRYADLPIWLVEGMAAYFEAPGAGTSRGWSGIGHVNQRRLQSFRRNLPKWNGASLTSLLASDDRLRDSRTAGEAYADAWALNYYLIKKHGDDYVAYVKELSKYKPFDGPPADESDAETSRQRLKVFTEHFGPPAELEQDFLQVMSRL</sequence>
<evidence type="ECO:0000256" key="1">
    <source>
        <dbReference type="SAM" id="SignalP"/>
    </source>
</evidence>
<proteinExistence type="predicted"/>
<name>A0A518K2Z8_9BACT</name>
<dbReference type="KEGG" id="bmei:Spa11_02960"/>
<organism evidence="3 4">
    <name type="scientific">Botrimarina mediterranea</name>
    <dbReference type="NCBI Taxonomy" id="2528022"/>
    <lineage>
        <taxon>Bacteria</taxon>
        <taxon>Pseudomonadati</taxon>
        <taxon>Planctomycetota</taxon>
        <taxon>Planctomycetia</taxon>
        <taxon>Pirellulales</taxon>
        <taxon>Lacipirellulaceae</taxon>
        <taxon>Botrimarina</taxon>
    </lineage>
</organism>
<dbReference type="InterPro" id="IPR011464">
    <property type="entry name" value="DUF1570"/>
</dbReference>